<name>A0ACD4NTN2_9HYPH</name>
<evidence type="ECO:0000313" key="2">
    <source>
        <dbReference type="Proteomes" id="UP001163223"/>
    </source>
</evidence>
<keyword evidence="2" id="KW-1185">Reference proteome</keyword>
<proteinExistence type="predicted"/>
<evidence type="ECO:0000313" key="1">
    <source>
        <dbReference type="EMBL" id="WAJ30187.1"/>
    </source>
</evidence>
<accession>A0ACD4NTN2</accession>
<sequence>MNRIVRTIAAIGGLWIGSASATDRVPLGIMNATQAFDPMSSAPVVNIMLDRAGGAAMAEFSAENVGRVVDVYIDDEIVSSPLVREPILGRSLQISGSYSVEEATALAVRLRNAEAIMSIAARE</sequence>
<organism evidence="1 2">
    <name type="scientific">Antarcticirhabdus aurantiaca</name>
    <dbReference type="NCBI Taxonomy" id="2606717"/>
    <lineage>
        <taxon>Bacteria</taxon>
        <taxon>Pseudomonadati</taxon>
        <taxon>Pseudomonadota</taxon>
        <taxon>Alphaproteobacteria</taxon>
        <taxon>Hyphomicrobiales</taxon>
        <taxon>Aurantimonadaceae</taxon>
        <taxon>Antarcticirhabdus</taxon>
    </lineage>
</organism>
<dbReference type="Proteomes" id="UP001163223">
    <property type="component" value="Chromosome"/>
</dbReference>
<protein>
    <submittedName>
        <fullName evidence="1">Uncharacterized protein</fullName>
    </submittedName>
</protein>
<reference evidence="1" key="1">
    <citation type="submission" date="2022-11" db="EMBL/GenBank/DDBJ databases">
        <title>beta-Carotene-producing bacterium, Jeongeuplla avenae sp. nov., alleviates the salt stress of Arabidopsis seedlings.</title>
        <authorList>
            <person name="Jiang L."/>
            <person name="Lee J."/>
        </authorList>
    </citation>
    <scope>NUCLEOTIDE SEQUENCE</scope>
    <source>
        <strain evidence="1">DY_R2A_6</strain>
    </source>
</reference>
<dbReference type="EMBL" id="CP113520">
    <property type="protein sequence ID" value="WAJ30187.1"/>
    <property type="molecule type" value="Genomic_DNA"/>
</dbReference>
<gene>
    <name evidence="1" type="ORF">OXU80_08260</name>
</gene>